<gene>
    <name evidence="8" type="ORF">V6N12_041795</name>
</gene>
<evidence type="ECO:0000256" key="6">
    <source>
        <dbReference type="RuleBase" id="RU369015"/>
    </source>
</evidence>
<comment type="subcellular location">
    <subcellularLocation>
        <location evidence="6">Membrane</location>
        <topology evidence="6">Multi-pass membrane protein</topology>
    </subcellularLocation>
</comment>
<reference evidence="8 9" key="1">
    <citation type="journal article" date="2024" name="G3 (Bethesda)">
        <title>Genome assembly of Hibiscus sabdariffa L. provides insights into metabolisms of medicinal natural products.</title>
        <authorList>
            <person name="Kim T."/>
        </authorList>
    </citation>
    <scope>NUCLEOTIDE SEQUENCE [LARGE SCALE GENOMIC DNA]</scope>
    <source>
        <strain evidence="8">TK-2024</strain>
        <tissue evidence="8">Old leaves</tissue>
    </source>
</reference>
<keyword evidence="6" id="KW-0406">Ion transport</keyword>
<evidence type="ECO:0000256" key="4">
    <source>
        <dbReference type="ARBA" id="ARBA00022958"/>
    </source>
</evidence>
<evidence type="ECO:0000256" key="3">
    <source>
        <dbReference type="ARBA" id="ARBA00022882"/>
    </source>
</evidence>
<keyword evidence="9" id="KW-1185">Reference proteome</keyword>
<comment type="similarity">
    <text evidence="6">Belongs to the potassium channel family. Plant (TC 1.A.1.4) subfamily.</text>
</comment>
<evidence type="ECO:0000313" key="8">
    <source>
        <dbReference type="EMBL" id="KAK8498721.1"/>
    </source>
</evidence>
<name>A0ABR2AWX1_9ROSI</name>
<dbReference type="InterPro" id="IPR018490">
    <property type="entry name" value="cNMP-bd_dom_sf"/>
</dbReference>
<dbReference type="InterPro" id="IPR045319">
    <property type="entry name" value="KAT/AKT"/>
</dbReference>
<dbReference type="CDD" id="cd00038">
    <property type="entry name" value="CAP_ED"/>
    <property type="match status" value="1"/>
</dbReference>
<dbReference type="PANTHER" id="PTHR45743">
    <property type="entry name" value="POTASSIUM CHANNEL AKT1"/>
    <property type="match status" value="1"/>
</dbReference>
<dbReference type="PROSITE" id="PS50042">
    <property type="entry name" value="CNMP_BINDING_3"/>
    <property type="match status" value="1"/>
</dbReference>
<sequence>MAPNILHCFSGSTVFKAGVEQVVREAKAGDILGEICVLCHRPQLFTVRTKRLCQLLRLDRTTFLNIIQVNVGDGTIIMNNLIQHLEDMNYPIMEGILMETNNMLAQGRMNYLSIFALPH</sequence>
<dbReference type="InterPro" id="IPR000595">
    <property type="entry name" value="cNMP-bd_dom"/>
</dbReference>
<comment type="function">
    <text evidence="6">Potassium channel.</text>
</comment>
<dbReference type="SUPFAM" id="SSF51206">
    <property type="entry name" value="cAMP-binding domain-like"/>
    <property type="match status" value="1"/>
</dbReference>
<feature type="domain" description="Cyclic nucleotide-binding" evidence="7">
    <location>
        <begin position="20"/>
        <end position="67"/>
    </location>
</feature>
<evidence type="ECO:0000256" key="1">
    <source>
        <dbReference type="ARBA" id="ARBA00022538"/>
    </source>
</evidence>
<organism evidence="8 9">
    <name type="scientific">Hibiscus sabdariffa</name>
    <name type="common">roselle</name>
    <dbReference type="NCBI Taxonomy" id="183260"/>
    <lineage>
        <taxon>Eukaryota</taxon>
        <taxon>Viridiplantae</taxon>
        <taxon>Streptophyta</taxon>
        <taxon>Embryophyta</taxon>
        <taxon>Tracheophyta</taxon>
        <taxon>Spermatophyta</taxon>
        <taxon>Magnoliopsida</taxon>
        <taxon>eudicotyledons</taxon>
        <taxon>Gunneridae</taxon>
        <taxon>Pentapetalae</taxon>
        <taxon>rosids</taxon>
        <taxon>malvids</taxon>
        <taxon>Malvales</taxon>
        <taxon>Malvaceae</taxon>
        <taxon>Malvoideae</taxon>
        <taxon>Hibiscus</taxon>
    </lineage>
</organism>
<accession>A0ABR2AWX1</accession>
<dbReference type="InterPro" id="IPR014710">
    <property type="entry name" value="RmlC-like_jellyroll"/>
</dbReference>
<dbReference type="EMBL" id="JBBPBM010000252">
    <property type="protein sequence ID" value="KAK8498721.1"/>
    <property type="molecule type" value="Genomic_DNA"/>
</dbReference>
<evidence type="ECO:0000259" key="7">
    <source>
        <dbReference type="PROSITE" id="PS50042"/>
    </source>
</evidence>
<comment type="subunit">
    <text evidence="6">The potassium channel is composed of a homo- or heterotetrameric complex of pore-forming subunits.</text>
</comment>
<comment type="caution">
    <text evidence="8">The sequence shown here is derived from an EMBL/GenBank/DDBJ whole genome shotgun (WGS) entry which is preliminary data.</text>
</comment>
<keyword evidence="3 6" id="KW-0851">Voltage-gated channel</keyword>
<keyword evidence="4 6" id="KW-0630">Potassium</keyword>
<dbReference type="Proteomes" id="UP001472677">
    <property type="component" value="Unassembled WGS sequence"/>
</dbReference>
<protein>
    <recommendedName>
        <fullName evidence="6">Potassium channel</fullName>
    </recommendedName>
</protein>
<keyword evidence="1 6" id="KW-0633">Potassium transport</keyword>
<evidence type="ECO:0000256" key="2">
    <source>
        <dbReference type="ARBA" id="ARBA00022826"/>
    </source>
</evidence>
<keyword evidence="6" id="KW-0813">Transport</keyword>
<dbReference type="Gene3D" id="2.60.120.10">
    <property type="entry name" value="Jelly Rolls"/>
    <property type="match status" value="1"/>
</dbReference>
<keyword evidence="2 6" id="KW-0631">Potassium channel</keyword>
<dbReference type="Pfam" id="PF00027">
    <property type="entry name" value="cNMP_binding"/>
    <property type="match status" value="1"/>
</dbReference>
<dbReference type="PANTHER" id="PTHR45743:SF2">
    <property type="entry name" value="POTASSIUM CHANNEL AKT1"/>
    <property type="match status" value="1"/>
</dbReference>
<evidence type="ECO:0000256" key="5">
    <source>
        <dbReference type="ARBA" id="ARBA00023303"/>
    </source>
</evidence>
<proteinExistence type="inferred from homology"/>
<comment type="domain">
    <text evidence="6">The segment S4 is probably the voltage-sensor and is characterized by a series of positively charged amino acids. The pore-forming region H5 is enclosed by the transmembrane segments S5 and S6 in the Shaker-type (1P/6TM) and contains the GYGD signature motif which seems to be involved in potassium selectivity.</text>
</comment>
<keyword evidence="5 6" id="KW-0407">Ion channel</keyword>
<evidence type="ECO:0000313" key="9">
    <source>
        <dbReference type="Proteomes" id="UP001472677"/>
    </source>
</evidence>